<dbReference type="GeneID" id="63751134"/>
<dbReference type="InterPro" id="IPR006139">
    <property type="entry name" value="D-isomer_2_OHA_DH_cat_dom"/>
</dbReference>
<dbReference type="InterPro" id="IPR006140">
    <property type="entry name" value="D-isomer_DH_NAD-bd"/>
</dbReference>
<dbReference type="GO" id="GO:0051287">
    <property type="term" value="F:NAD binding"/>
    <property type="evidence" value="ECO:0007669"/>
    <property type="project" value="InterPro"/>
</dbReference>
<dbReference type="OrthoDB" id="298012at2759"/>
<evidence type="ECO:0000256" key="4">
    <source>
        <dbReference type="RuleBase" id="RU003719"/>
    </source>
</evidence>
<dbReference type="Pfam" id="PF00389">
    <property type="entry name" value="2-Hacid_dh"/>
    <property type="match status" value="1"/>
</dbReference>
<keyword evidence="3" id="KW-0520">NAD</keyword>
<feature type="domain" description="D-isomer specific 2-hydroxyacid dehydrogenase NAD-binding" evidence="6">
    <location>
        <begin position="117"/>
        <end position="310"/>
    </location>
</feature>
<dbReference type="InterPro" id="IPR036291">
    <property type="entry name" value="NAD(P)-bd_dom_sf"/>
</dbReference>
<feature type="domain" description="D-isomer specific 2-hydroxyacid dehydrogenase catalytic" evidence="5">
    <location>
        <begin position="42"/>
        <end position="333"/>
    </location>
</feature>
<evidence type="ECO:0000256" key="2">
    <source>
        <dbReference type="ARBA" id="ARBA00023002"/>
    </source>
</evidence>
<comment type="similarity">
    <text evidence="1 4">Belongs to the D-isomer specific 2-hydroxyacid dehydrogenase family.</text>
</comment>
<evidence type="ECO:0000259" key="6">
    <source>
        <dbReference type="Pfam" id="PF02826"/>
    </source>
</evidence>
<name>A0A1L9RJK8_ASPWE</name>
<evidence type="ECO:0008006" key="9">
    <source>
        <dbReference type="Google" id="ProtNLM"/>
    </source>
</evidence>
<evidence type="ECO:0000256" key="3">
    <source>
        <dbReference type="ARBA" id="ARBA00023027"/>
    </source>
</evidence>
<gene>
    <name evidence="7" type="ORF">ASPWEDRAFT_40283</name>
</gene>
<dbReference type="PANTHER" id="PTHR43761">
    <property type="entry name" value="D-ISOMER SPECIFIC 2-HYDROXYACID DEHYDROGENASE FAMILY PROTEIN (AFU_ORTHOLOGUE AFUA_1G13630)"/>
    <property type="match status" value="1"/>
</dbReference>
<dbReference type="SUPFAM" id="SSF52283">
    <property type="entry name" value="Formate/glycerate dehydrogenase catalytic domain-like"/>
    <property type="match status" value="1"/>
</dbReference>
<protein>
    <recommendedName>
        <fullName evidence="9">D-isomer specific 2-hydroxyacid dehydrogenase NAD-binding domain-containing protein</fullName>
    </recommendedName>
</protein>
<dbReference type="Gene3D" id="3.40.50.720">
    <property type="entry name" value="NAD(P)-binding Rossmann-like Domain"/>
    <property type="match status" value="2"/>
</dbReference>
<evidence type="ECO:0000313" key="8">
    <source>
        <dbReference type="Proteomes" id="UP000184383"/>
    </source>
</evidence>
<evidence type="ECO:0000313" key="7">
    <source>
        <dbReference type="EMBL" id="OJJ35120.1"/>
    </source>
</evidence>
<organism evidence="7 8">
    <name type="scientific">Aspergillus wentii DTO 134E9</name>
    <dbReference type="NCBI Taxonomy" id="1073089"/>
    <lineage>
        <taxon>Eukaryota</taxon>
        <taxon>Fungi</taxon>
        <taxon>Dikarya</taxon>
        <taxon>Ascomycota</taxon>
        <taxon>Pezizomycotina</taxon>
        <taxon>Eurotiomycetes</taxon>
        <taxon>Eurotiomycetidae</taxon>
        <taxon>Eurotiales</taxon>
        <taxon>Aspergillaceae</taxon>
        <taxon>Aspergillus</taxon>
        <taxon>Aspergillus subgen. Cremei</taxon>
    </lineage>
</organism>
<dbReference type="GO" id="GO:0016616">
    <property type="term" value="F:oxidoreductase activity, acting on the CH-OH group of donors, NAD or NADP as acceptor"/>
    <property type="evidence" value="ECO:0007669"/>
    <property type="project" value="InterPro"/>
</dbReference>
<evidence type="ECO:0000256" key="1">
    <source>
        <dbReference type="ARBA" id="ARBA00005854"/>
    </source>
</evidence>
<dbReference type="AlphaFoldDB" id="A0A1L9RJK8"/>
<evidence type="ECO:0000259" key="5">
    <source>
        <dbReference type="Pfam" id="PF00389"/>
    </source>
</evidence>
<sequence length="341" mass="37080">MSPPSPTHHNIVHLQADFTSVVEFDLPAPHTYTNIIYPLTALSDLHERIRDATIITFANIKLDAVTLSPEVSPHLKFIAIVATGTDCVDLEACRKRGIVVSNCPSANIESVSEHALGLYFATRRRMFDVHMLTRAGEWRPGQSPIARMLDSDGERPLTCQEEVVGIVGNGNVGKRIATLARALGMTVMISGRKTSSNPNLSNGFSDDQRVPFETVMKQSTVIFLAVPLTSSTKNLISTPEFESMSPHAVLVNVSRGGVVDEEALVQALKENQIAGAATDVFREEPADPANSPLLAEDTKDLNLVVTPHVAWAARKTKVNQNRMTKQIVEDWAAGSPSNLVI</sequence>
<dbReference type="InterPro" id="IPR050418">
    <property type="entry name" value="D-iso_2-hydroxyacid_DH_PdxB"/>
</dbReference>
<dbReference type="PANTHER" id="PTHR43761:SF1">
    <property type="entry name" value="D-ISOMER SPECIFIC 2-HYDROXYACID DEHYDROGENASE CATALYTIC DOMAIN-CONTAINING PROTEIN-RELATED"/>
    <property type="match status" value="1"/>
</dbReference>
<dbReference type="EMBL" id="KV878212">
    <property type="protein sequence ID" value="OJJ35120.1"/>
    <property type="molecule type" value="Genomic_DNA"/>
</dbReference>
<dbReference type="CDD" id="cd05198">
    <property type="entry name" value="formate_dh_like"/>
    <property type="match status" value="1"/>
</dbReference>
<reference evidence="8" key="1">
    <citation type="journal article" date="2017" name="Genome Biol.">
        <title>Comparative genomics reveals high biological diversity and specific adaptations in the industrially and medically important fungal genus Aspergillus.</title>
        <authorList>
            <person name="de Vries R.P."/>
            <person name="Riley R."/>
            <person name="Wiebenga A."/>
            <person name="Aguilar-Osorio G."/>
            <person name="Amillis S."/>
            <person name="Uchima C.A."/>
            <person name="Anderluh G."/>
            <person name="Asadollahi M."/>
            <person name="Askin M."/>
            <person name="Barry K."/>
            <person name="Battaglia E."/>
            <person name="Bayram O."/>
            <person name="Benocci T."/>
            <person name="Braus-Stromeyer S.A."/>
            <person name="Caldana C."/>
            <person name="Canovas D."/>
            <person name="Cerqueira G.C."/>
            <person name="Chen F."/>
            <person name="Chen W."/>
            <person name="Choi C."/>
            <person name="Clum A."/>
            <person name="Dos Santos R.A."/>
            <person name="Damasio A.R."/>
            <person name="Diallinas G."/>
            <person name="Emri T."/>
            <person name="Fekete E."/>
            <person name="Flipphi M."/>
            <person name="Freyberg S."/>
            <person name="Gallo A."/>
            <person name="Gournas C."/>
            <person name="Habgood R."/>
            <person name="Hainaut M."/>
            <person name="Harispe M.L."/>
            <person name="Henrissat B."/>
            <person name="Hilden K.S."/>
            <person name="Hope R."/>
            <person name="Hossain A."/>
            <person name="Karabika E."/>
            <person name="Karaffa L."/>
            <person name="Karanyi Z."/>
            <person name="Krasevec N."/>
            <person name="Kuo A."/>
            <person name="Kusch H."/>
            <person name="LaButti K."/>
            <person name="Lagendijk E.L."/>
            <person name="Lapidus A."/>
            <person name="Levasseur A."/>
            <person name="Lindquist E."/>
            <person name="Lipzen A."/>
            <person name="Logrieco A.F."/>
            <person name="MacCabe A."/>
            <person name="Maekelae M.R."/>
            <person name="Malavazi I."/>
            <person name="Melin P."/>
            <person name="Meyer V."/>
            <person name="Mielnichuk N."/>
            <person name="Miskei M."/>
            <person name="Molnar A.P."/>
            <person name="Mule G."/>
            <person name="Ngan C.Y."/>
            <person name="Orejas M."/>
            <person name="Orosz E."/>
            <person name="Ouedraogo J.P."/>
            <person name="Overkamp K.M."/>
            <person name="Park H.-S."/>
            <person name="Perrone G."/>
            <person name="Piumi F."/>
            <person name="Punt P.J."/>
            <person name="Ram A.F."/>
            <person name="Ramon A."/>
            <person name="Rauscher S."/>
            <person name="Record E."/>
            <person name="Riano-Pachon D.M."/>
            <person name="Robert V."/>
            <person name="Roehrig J."/>
            <person name="Ruller R."/>
            <person name="Salamov A."/>
            <person name="Salih N.S."/>
            <person name="Samson R.A."/>
            <person name="Sandor E."/>
            <person name="Sanguinetti M."/>
            <person name="Schuetze T."/>
            <person name="Sepcic K."/>
            <person name="Shelest E."/>
            <person name="Sherlock G."/>
            <person name="Sophianopoulou V."/>
            <person name="Squina F.M."/>
            <person name="Sun H."/>
            <person name="Susca A."/>
            <person name="Todd R.B."/>
            <person name="Tsang A."/>
            <person name="Unkles S.E."/>
            <person name="van de Wiele N."/>
            <person name="van Rossen-Uffink D."/>
            <person name="Oliveira J.V."/>
            <person name="Vesth T.C."/>
            <person name="Visser J."/>
            <person name="Yu J.-H."/>
            <person name="Zhou M."/>
            <person name="Andersen M.R."/>
            <person name="Archer D.B."/>
            <person name="Baker S.E."/>
            <person name="Benoit I."/>
            <person name="Brakhage A.A."/>
            <person name="Braus G.H."/>
            <person name="Fischer R."/>
            <person name="Frisvad J.C."/>
            <person name="Goldman G.H."/>
            <person name="Houbraken J."/>
            <person name="Oakley B."/>
            <person name="Pocsi I."/>
            <person name="Scazzocchio C."/>
            <person name="Seiboth B."/>
            <person name="vanKuyk P.A."/>
            <person name="Wortman J."/>
            <person name="Dyer P.S."/>
            <person name="Grigoriev I.V."/>
        </authorList>
    </citation>
    <scope>NUCLEOTIDE SEQUENCE [LARGE SCALE GENOMIC DNA]</scope>
    <source>
        <strain evidence="8">DTO 134E9</strain>
    </source>
</reference>
<proteinExistence type="inferred from homology"/>
<keyword evidence="8" id="KW-1185">Reference proteome</keyword>
<dbReference type="STRING" id="1073089.A0A1L9RJK8"/>
<dbReference type="VEuPathDB" id="FungiDB:ASPWEDRAFT_40283"/>
<keyword evidence="2 4" id="KW-0560">Oxidoreductase</keyword>
<dbReference type="Pfam" id="PF02826">
    <property type="entry name" value="2-Hacid_dh_C"/>
    <property type="match status" value="1"/>
</dbReference>
<dbReference type="SUPFAM" id="SSF51735">
    <property type="entry name" value="NAD(P)-binding Rossmann-fold domains"/>
    <property type="match status" value="1"/>
</dbReference>
<dbReference type="Proteomes" id="UP000184383">
    <property type="component" value="Unassembled WGS sequence"/>
</dbReference>
<accession>A0A1L9RJK8</accession>
<dbReference type="RefSeq" id="XP_040688796.1">
    <property type="nucleotide sequence ID" value="XM_040835286.1"/>
</dbReference>